<dbReference type="GO" id="GO:0003700">
    <property type="term" value="F:DNA-binding transcription factor activity"/>
    <property type="evidence" value="ECO:0007669"/>
    <property type="project" value="InterPro"/>
</dbReference>
<dbReference type="SUPFAM" id="SSF48592">
    <property type="entry name" value="GroEL equatorial domain-like"/>
    <property type="match status" value="1"/>
</dbReference>
<evidence type="ECO:0000259" key="7">
    <source>
        <dbReference type="PROSITE" id="PS50888"/>
    </source>
</evidence>
<sequence>MRISSLRSFLQSLCCNSPWNYAAFWKLKYQPEMVLTWEDSFCDIAKQRDAFVPIEDFYFDSLDDVLCSNFNSRHLDGSLVECPIGLAVAEMSSASHVFGKGVVGVAAFTGVPRWVYSNNIAADVFDSVFADEYPDEWLLQFVAGIETILLLPVIPHGVLQLGSLETVAEDALLVSLIRQHFDSYRKCDRYDTICPLPKFSLMPTDLENLEDPSIVTTNNRKEDQKTIPSNGSEVRDIFVPDQMVPTIMVQDLCNPFIAGLVNSYGNLIDIERGLQSLDNLTCEEDKSEISRSVLVKPSRLNEKARHFSLSDNFTWMKHGEFENNELGHFYFEEGSIDPIPTSNDFVYDCETGGTLLTIPGEYELQKAYGPAVVGHFDHLYDPPISGPNALWSSINDRDHIYCMDLSGVESAAFTQKDDETDHLIETIVADAYSNTDDSSSKQPNPATPLKTFPGNVFACSPKICSKLKRNASGEGDTDPFRYYTSAFVDTGSTVSSLSPLPSSSESTMTALIDKQQQRRKGNHFVNQRKVSKLSSTHKRNLCSTNNQKPRPRDRQLIQDRIKELRDLVPNSDKCSIDGLLDKTIKHMLFLRDVTNQADKLRRQVLKEETNNTAITAEELTWSTARHTPREGNVNHRWEGRQRWADAVLGQGPTAERFKVGRAQVNERKTNRSNAEELIHRYSGKATNPFEALASLRQGDRPEKDRMGEAQIQEGTKGKNDLPPLHLGRNEDVSSPANKSTQAQQSTGQTLVNTSGSGRIGGSLAPSPLDELLRLLDRIEELLSKVVQLGTLFIQPPLPLDELLRLLDRIEELLSKVEQSPAKSMLTALSPLMDALIAEDFLKHSDVDVKVGVASCISEITRITAPDAPYDDDKMKEVFHLIVSSFEDWSDTSSRSHHKKASIFETVAKVRSCVIMLEQVANATNAGDGTTCATVLTQTIIAEGCKSIAAGMNAMDLRRGISRAVDVVITSLKSRARMIRTSEEITQVGTIATGSFQRLDIFWPLMKLLRPLGVETNI</sequence>
<feature type="coiled-coil region" evidence="5">
    <location>
        <begin position="768"/>
        <end position="819"/>
    </location>
</feature>
<evidence type="ECO:0000256" key="4">
    <source>
        <dbReference type="ARBA" id="ARBA00023242"/>
    </source>
</evidence>
<reference evidence="8 9" key="1">
    <citation type="journal article" date="2015" name="Proc. Natl. Acad. Sci. U.S.A.">
        <title>The resurrection genome of Boea hygrometrica: A blueprint for survival of dehydration.</title>
        <authorList>
            <person name="Xiao L."/>
            <person name="Yang G."/>
            <person name="Zhang L."/>
            <person name="Yang X."/>
            <person name="Zhao S."/>
            <person name="Ji Z."/>
            <person name="Zhou Q."/>
            <person name="Hu M."/>
            <person name="Wang Y."/>
            <person name="Chen M."/>
            <person name="Xu Y."/>
            <person name="Jin H."/>
            <person name="Xiao X."/>
            <person name="Hu G."/>
            <person name="Bao F."/>
            <person name="Hu Y."/>
            <person name="Wan P."/>
            <person name="Li L."/>
            <person name="Deng X."/>
            <person name="Kuang T."/>
            <person name="Xiang C."/>
            <person name="Zhu J.K."/>
            <person name="Oliver M.J."/>
            <person name="He Y."/>
        </authorList>
    </citation>
    <scope>NUCLEOTIDE SEQUENCE [LARGE SCALE GENOMIC DNA]</scope>
    <source>
        <strain evidence="9">cv. XS01</strain>
    </source>
</reference>
<evidence type="ECO:0000313" key="8">
    <source>
        <dbReference type="EMBL" id="KZV53403.1"/>
    </source>
</evidence>
<dbReference type="InterPro" id="IPR027413">
    <property type="entry name" value="GROEL-like_equatorial_sf"/>
</dbReference>
<dbReference type="GO" id="GO:0005634">
    <property type="term" value="C:nucleus"/>
    <property type="evidence" value="ECO:0007669"/>
    <property type="project" value="UniProtKB-SubCell"/>
</dbReference>
<dbReference type="Pfam" id="PF20168">
    <property type="entry name" value="PDS5"/>
    <property type="match status" value="1"/>
</dbReference>
<comment type="subcellular location">
    <subcellularLocation>
        <location evidence="1">Nucleus</location>
    </subcellularLocation>
</comment>
<organism evidence="8 9">
    <name type="scientific">Dorcoceras hygrometricum</name>
    <dbReference type="NCBI Taxonomy" id="472368"/>
    <lineage>
        <taxon>Eukaryota</taxon>
        <taxon>Viridiplantae</taxon>
        <taxon>Streptophyta</taxon>
        <taxon>Embryophyta</taxon>
        <taxon>Tracheophyta</taxon>
        <taxon>Spermatophyta</taxon>
        <taxon>Magnoliopsida</taxon>
        <taxon>eudicotyledons</taxon>
        <taxon>Gunneridae</taxon>
        <taxon>Pentapetalae</taxon>
        <taxon>asterids</taxon>
        <taxon>lamiids</taxon>
        <taxon>Lamiales</taxon>
        <taxon>Gesneriaceae</taxon>
        <taxon>Didymocarpoideae</taxon>
        <taxon>Trichosporeae</taxon>
        <taxon>Loxocarpinae</taxon>
        <taxon>Dorcoceras</taxon>
    </lineage>
</organism>
<dbReference type="InterPro" id="IPR011598">
    <property type="entry name" value="bHLH_dom"/>
</dbReference>
<keyword evidence="9" id="KW-1185">Reference proteome</keyword>
<feature type="region of interest" description="Disordered" evidence="6">
    <location>
        <begin position="515"/>
        <end position="555"/>
    </location>
</feature>
<keyword evidence="5" id="KW-0175">Coiled coil</keyword>
<feature type="compositionally biased region" description="Polar residues" evidence="6">
    <location>
        <begin position="732"/>
        <end position="756"/>
    </location>
</feature>
<dbReference type="Gene3D" id="1.10.560.10">
    <property type="entry name" value="GroEL-like equatorial domain"/>
    <property type="match status" value="1"/>
</dbReference>
<dbReference type="PROSITE" id="PS50888">
    <property type="entry name" value="BHLH"/>
    <property type="match status" value="1"/>
</dbReference>
<dbReference type="PANTHER" id="PTHR46196:SF3">
    <property type="entry name" value="TRANSCRIPTION FACTOR LHW-LIKE ISOFORM X1"/>
    <property type="match status" value="1"/>
</dbReference>
<evidence type="ECO:0000256" key="3">
    <source>
        <dbReference type="ARBA" id="ARBA00023163"/>
    </source>
</evidence>
<dbReference type="EMBL" id="KQ990516">
    <property type="protein sequence ID" value="KZV53403.1"/>
    <property type="molecule type" value="Genomic_DNA"/>
</dbReference>
<dbReference type="PANTHER" id="PTHR46196">
    <property type="entry name" value="TRANSCRIPTION FACTOR BHLH155-LIKE ISOFORM X1-RELATED"/>
    <property type="match status" value="1"/>
</dbReference>
<dbReference type="Pfam" id="PF14215">
    <property type="entry name" value="bHLH-MYC_N"/>
    <property type="match status" value="1"/>
</dbReference>
<dbReference type="InterPro" id="IPR043561">
    <property type="entry name" value="LHW-like"/>
</dbReference>
<protein>
    <submittedName>
        <fullName evidence="8">Transcription factor LHW</fullName>
    </submittedName>
</protein>
<proteinExistence type="predicted"/>
<feature type="domain" description="BHLH" evidence="7">
    <location>
        <begin position="541"/>
        <end position="590"/>
    </location>
</feature>
<evidence type="ECO:0000313" key="9">
    <source>
        <dbReference type="Proteomes" id="UP000250235"/>
    </source>
</evidence>
<dbReference type="InterPro" id="IPR025610">
    <property type="entry name" value="MYC/MYB_N"/>
</dbReference>
<dbReference type="AlphaFoldDB" id="A0A2Z7D204"/>
<evidence type="ECO:0000256" key="6">
    <source>
        <dbReference type="SAM" id="MobiDB-lite"/>
    </source>
</evidence>
<dbReference type="SUPFAM" id="SSF47459">
    <property type="entry name" value="HLH, helix-loop-helix DNA-binding domain"/>
    <property type="match status" value="1"/>
</dbReference>
<dbReference type="GO" id="GO:0046983">
    <property type="term" value="F:protein dimerization activity"/>
    <property type="evidence" value="ECO:0007669"/>
    <property type="project" value="InterPro"/>
</dbReference>
<evidence type="ECO:0000256" key="1">
    <source>
        <dbReference type="ARBA" id="ARBA00004123"/>
    </source>
</evidence>
<keyword evidence="2" id="KW-0805">Transcription regulation</keyword>
<dbReference type="OrthoDB" id="778365at2759"/>
<keyword evidence="3" id="KW-0804">Transcription</keyword>
<dbReference type="InterPro" id="IPR036638">
    <property type="entry name" value="HLH_DNA-bd_sf"/>
</dbReference>
<feature type="region of interest" description="Disordered" evidence="6">
    <location>
        <begin position="712"/>
        <end position="762"/>
    </location>
</feature>
<dbReference type="Pfam" id="PF23176">
    <property type="entry name" value="bHLH_LHW"/>
    <property type="match status" value="1"/>
</dbReference>
<dbReference type="Proteomes" id="UP000250235">
    <property type="component" value="Unassembled WGS sequence"/>
</dbReference>
<keyword evidence="4" id="KW-0539">Nucleus</keyword>
<evidence type="ECO:0000256" key="5">
    <source>
        <dbReference type="SAM" id="Coils"/>
    </source>
</evidence>
<evidence type="ECO:0000256" key="2">
    <source>
        <dbReference type="ARBA" id="ARBA00023015"/>
    </source>
</evidence>
<gene>
    <name evidence="8" type="ORF">F511_10189</name>
</gene>
<feature type="compositionally biased region" description="Basic residues" evidence="6">
    <location>
        <begin position="529"/>
        <end position="540"/>
    </location>
</feature>
<accession>A0A2Z7D204</accession>
<name>A0A2Z7D204_9LAMI</name>